<dbReference type="Proteomes" id="UP000572988">
    <property type="component" value="Unassembled WGS sequence"/>
</dbReference>
<accession>A0A7Z7QPL9</accession>
<dbReference type="EMBL" id="LR962863">
    <property type="protein sequence ID" value="CAD7359748.1"/>
    <property type="molecule type" value="Genomic_DNA"/>
</dbReference>
<dbReference type="GeneID" id="93790095"/>
<dbReference type="InterPro" id="IPR048427">
    <property type="entry name" value="YpoC"/>
</dbReference>
<reference evidence="3 6" key="1">
    <citation type="submission" date="2018-01" db="EMBL/GenBank/DDBJ databases">
        <title>Complete genome sequence of Staphylococcus Scheliferi isolated from human.</title>
        <authorList>
            <person name="Abouelkhair M.A."/>
            <person name="Bemis D.A."/>
            <person name="Kania S.A."/>
        </authorList>
    </citation>
    <scope>NUCLEOTIDE SEQUENCE [LARGE SCALE GENOMIC DNA]</scope>
    <source>
        <strain evidence="3 6">ATCC 43808</strain>
    </source>
</reference>
<dbReference type="Proteomes" id="UP000264146">
    <property type="component" value="Chromosome"/>
</dbReference>
<feature type="domain" description="YpoC-like" evidence="1">
    <location>
        <begin position="4"/>
        <end position="107"/>
    </location>
</feature>
<protein>
    <submittedName>
        <fullName evidence="4">Putative staphylococcal protein</fullName>
    </submittedName>
</protein>
<evidence type="ECO:0000313" key="2">
    <source>
        <dbReference type="EMBL" id="CAD7359748.1"/>
    </source>
</evidence>
<evidence type="ECO:0000313" key="6">
    <source>
        <dbReference type="Proteomes" id="UP000572988"/>
    </source>
</evidence>
<dbReference type="EMBL" id="UHEF01000001">
    <property type="protein sequence ID" value="SUM88906.1"/>
    <property type="molecule type" value="Genomic_DNA"/>
</dbReference>
<evidence type="ECO:0000313" key="4">
    <source>
        <dbReference type="EMBL" id="SUM88906.1"/>
    </source>
</evidence>
<proteinExistence type="predicted"/>
<reference evidence="2 5" key="3">
    <citation type="submission" date="2020-11" db="EMBL/GenBank/DDBJ databases">
        <authorList>
            <consortium name="Pathogen Informatics"/>
        </authorList>
    </citation>
    <scope>NUCLEOTIDE SEQUENCE [LARGE SCALE GENOMIC DNA]</scope>
    <source>
        <strain evidence="2 5">NCTC12218</strain>
    </source>
</reference>
<evidence type="ECO:0000259" key="1">
    <source>
        <dbReference type="Pfam" id="PF21747"/>
    </source>
</evidence>
<evidence type="ECO:0000313" key="3">
    <source>
        <dbReference type="EMBL" id="NHA33674.1"/>
    </source>
</evidence>
<organism evidence="4">
    <name type="scientific">Staphylococcus schleiferi</name>
    <dbReference type="NCBI Taxonomy" id="1295"/>
    <lineage>
        <taxon>Bacteria</taxon>
        <taxon>Bacillati</taxon>
        <taxon>Bacillota</taxon>
        <taxon>Bacilli</taxon>
        <taxon>Bacillales</taxon>
        <taxon>Staphylococcaceae</taxon>
        <taxon>Staphylococcus</taxon>
    </lineage>
</organism>
<dbReference type="Pfam" id="PF21747">
    <property type="entry name" value="YpoC"/>
    <property type="match status" value="1"/>
</dbReference>
<name>A0A7Z7QPL9_STASC</name>
<dbReference type="RefSeq" id="WP_016425092.1">
    <property type="nucleotide sequence ID" value="NZ_CABKRV010000001.1"/>
</dbReference>
<keyword evidence="6" id="KW-1185">Reference proteome</keyword>
<dbReference type="AlphaFoldDB" id="A0A7Z7QPL9"/>
<reference evidence="4" key="2">
    <citation type="submission" date="2018-06" db="EMBL/GenBank/DDBJ databases">
        <authorList>
            <consortium name="Pathogen Informatics"/>
            <person name="Doyle S."/>
        </authorList>
    </citation>
    <scope>NUCLEOTIDE SEQUENCE [LARGE SCALE GENOMIC DNA]</scope>
    <source>
        <strain evidence="4">NCTC12218</strain>
    </source>
</reference>
<evidence type="ECO:0000313" key="5">
    <source>
        <dbReference type="Proteomes" id="UP000264146"/>
    </source>
</evidence>
<sequence>MEQLNQMTTLEKELDQFAKSRQIGSVQAKPLLNQYYSLLMDYFYAINQVEPTSLAQLDLDTLTIVPFNIVDRLAYIEERKHHYMGYQQMKTLKSELIKMYAAYRARHHIE</sequence>
<dbReference type="EMBL" id="POVK01000009">
    <property type="protein sequence ID" value="NHA33674.1"/>
    <property type="molecule type" value="Genomic_DNA"/>
</dbReference>
<gene>
    <name evidence="3" type="ORF">C1O36_03905</name>
    <name evidence="4" type="ORF">NCTC12218_01407</name>
</gene>